<dbReference type="SUPFAM" id="SSF52172">
    <property type="entry name" value="CheY-like"/>
    <property type="match status" value="1"/>
</dbReference>
<feature type="signal peptide" evidence="12">
    <location>
        <begin position="1"/>
        <end position="21"/>
    </location>
</feature>
<dbReference type="Pfam" id="PF07494">
    <property type="entry name" value="Reg_prop"/>
    <property type="match status" value="7"/>
</dbReference>
<dbReference type="SMART" id="SM00448">
    <property type="entry name" value="REC"/>
    <property type="match status" value="1"/>
</dbReference>
<dbReference type="SMART" id="SM00342">
    <property type="entry name" value="HTH_ARAC"/>
    <property type="match status" value="1"/>
</dbReference>
<name>A0A5D4H9P1_9SPHI</name>
<evidence type="ECO:0000313" key="17">
    <source>
        <dbReference type="Proteomes" id="UP000322362"/>
    </source>
</evidence>
<evidence type="ECO:0000256" key="3">
    <source>
        <dbReference type="ARBA" id="ARBA00022553"/>
    </source>
</evidence>
<dbReference type="InterPro" id="IPR015943">
    <property type="entry name" value="WD40/YVTN_repeat-like_dom_sf"/>
</dbReference>
<dbReference type="EC" id="2.7.13.3" evidence="2"/>
<dbReference type="InterPro" id="IPR003661">
    <property type="entry name" value="HisK_dim/P_dom"/>
</dbReference>
<dbReference type="Pfam" id="PF12833">
    <property type="entry name" value="HTH_18"/>
    <property type="match status" value="1"/>
</dbReference>
<keyword evidence="6" id="KW-0418">Kinase</keyword>
<dbReference type="SUPFAM" id="SSF55874">
    <property type="entry name" value="ATPase domain of HSP90 chaperone/DNA topoisomerase II/histidine kinase"/>
    <property type="match status" value="1"/>
</dbReference>
<dbReference type="InterPro" id="IPR009057">
    <property type="entry name" value="Homeodomain-like_sf"/>
</dbReference>
<dbReference type="Gene3D" id="2.60.40.10">
    <property type="entry name" value="Immunoglobulins"/>
    <property type="match status" value="1"/>
</dbReference>
<keyword evidence="10" id="KW-0804">Transcription</keyword>
<feature type="chain" id="PRO_5022813717" description="histidine kinase" evidence="12">
    <location>
        <begin position="22"/>
        <end position="1372"/>
    </location>
</feature>
<dbReference type="GO" id="GO:0005524">
    <property type="term" value="F:ATP binding"/>
    <property type="evidence" value="ECO:0007669"/>
    <property type="project" value="UniProtKB-KW"/>
</dbReference>
<dbReference type="Proteomes" id="UP000322362">
    <property type="component" value="Unassembled WGS sequence"/>
</dbReference>
<keyword evidence="5" id="KW-0547">Nucleotide-binding</keyword>
<evidence type="ECO:0000259" key="13">
    <source>
        <dbReference type="PROSITE" id="PS01124"/>
    </source>
</evidence>
<dbReference type="PROSITE" id="PS01124">
    <property type="entry name" value="HTH_ARAC_FAMILY_2"/>
    <property type="match status" value="1"/>
</dbReference>
<feature type="domain" description="Histidine kinase" evidence="14">
    <location>
        <begin position="839"/>
        <end position="1062"/>
    </location>
</feature>
<dbReference type="InterPro" id="IPR011006">
    <property type="entry name" value="CheY-like_superfamily"/>
</dbReference>
<dbReference type="RefSeq" id="WP_148918092.1">
    <property type="nucleotide sequence ID" value="NZ_VTAV01000002.1"/>
</dbReference>
<evidence type="ECO:0000259" key="14">
    <source>
        <dbReference type="PROSITE" id="PS50109"/>
    </source>
</evidence>
<reference evidence="16 17" key="1">
    <citation type="submission" date="2019-08" db="EMBL/GenBank/DDBJ databases">
        <title>Phlebobacter frassis gen. nov. sp. nov., a new member of family Sphingobacteriaceae isolated from sand fly rearing media.</title>
        <authorList>
            <person name="Kakumanu M.L."/>
            <person name="Marayati B.F."/>
            <person name="Wada-Katsumata A."/>
            <person name="Wasserberg G."/>
            <person name="Schal C."/>
            <person name="Apperson C.S."/>
            <person name="Ponnusamy L."/>
        </authorList>
    </citation>
    <scope>NUCLEOTIDE SEQUENCE [LARGE SCALE GENOMIC DNA]</scope>
    <source>
        <strain evidence="16 17">SSI9</strain>
    </source>
</reference>
<dbReference type="SMART" id="SM00387">
    <property type="entry name" value="HATPase_c"/>
    <property type="match status" value="1"/>
</dbReference>
<dbReference type="Gene3D" id="2.130.10.10">
    <property type="entry name" value="YVTN repeat-like/Quinoprotein amine dehydrogenase"/>
    <property type="match status" value="2"/>
</dbReference>
<dbReference type="SUPFAM" id="SSF47384">
    <property type="entry name" value="Homodimeric domain of signal transducing histidine kinase"/>
    <property type="match status" value="1"/>
</dbReference>
<keyword evidence="7" id="KW-0067">ATP-binding</keyword>
<dbReference type="PANTHER" id="PTHR43547:SF2">
    <property type="entry name" value="HYBRID SIGNAL TRANSDUCTION HISTIDINE KINASE C"/>
    <property type="match status" value="1"/>
</dbReference>
<evidence type="ECO:0000256" key="10">
    <source>
        <dbReference type="ARBA" id="ARBA00023163"/>
    </source>
</evidence>
<dbReference type="Gene3D" id="1.10.10.60">
    <property type="entry name" value="Homeodomain-like"/>
    <property type="match status" value="1"/>
</dbReference>
<sequence length="1372" mass="157766">MNVYFFFFLFLGGAFLQTATAQEPNKIPEDLKFKRFTSSEGLSQRSVADIIQDKDGYIWFGTRDGLNKFDGNKFVVYRHDLSDTNSLSNSYIHSIYEDSNGTLWIGTERGLNKYNAATESFTRYSLSNSSHSVIDNLVRGIIQINSHLLWVATDNGIVQVNIYTHEMERIQKQTGGANSISDNNIRFFLKDNEGNIWICNNKYIDVYNTNSGIFKRHNYPQKADNNSRIHPNDLPALFIDKKNTLWLGYEQGLARYDRSTESFIDFEFQHERAITSSTRTISEDHFGNLWIGSYAGLYILSADRKELKHIVHDPDNATSLSQNSIYRIIRDSRGDMWMGTWAGSVNYYNQDNSVFKNFYSGNTNNKLNYKVVSGMAEDVNGNLWIGTEGGGLNFYDRNTKKFTYYKHNPHDPNSLSANNIKSVVIDRNGYIWIGMHDGGLNFINPKQKPLKFQKIDFPPNQNISLKAYRILTVFEDYNGNIWIGTLTGGLIFYDTTKKILTKINNAPTTVMSIAQTHGPEILLIGGNNGLETIHVHTKQKHSIQIKERSRNEPPLYINCVFVDTSGHYWIGTEGQGLYIYDPKTKKTKVYTTKEGLPNNVVYGILSDSGGKIWVSTNNGISQIEIASNTIKNYNQSDGLQGNEFNYGSFFKTSKNELFFGGTNGLTYFDPKDLRRNTFVPPIDITNIDVNNTFFTKITDSVTNITLAYNENNFSIDFTSLSYMRPENNEFAYKLEGNDENWNYTGNQRRAIYTNIKQGDYVFKVIGANNDGIWNEHGATLHIRVLPAPWKTWWAYLLYFVLCGSLFLYIRKLILLRIRERKEKERLEETNQLKLQLFTDISHDFRTPLTLIISPLEKMLDKKLGDSYIQRQHDIMLKNARMLLQLVNQILDFRKSESGKLSLRATKNNIVPLIEDVKKSFDTLAEKKNIQYRLISRNDDIQVWFDKPKLKNILFNLLSNAFKFSHDNSDVTIYVSTTTKKVHARLINYVKISIVNFGPVIPQEHLKLIFEQFYQLDSMQQHGGSGIGLALTKRLVEQHKGKIMANSSETKGTRFSVLLRLGNEHLEKDEYIEDIDILESNEENFFYMDEEDNDYIQQQEETEDNLSSVASVHEKKQSLLVVEDNLDLQKFIKEIFNGKYHVFVAENGEEAIAIAHQEAIDLIISDVQMPIKDGFELCHYIKTTLLTSHIPVLLLTAKTSSVHQEKGYRTGADVYITKPFNAEILALRVDNLLKTRANLVRKFKQDTILEPKKLTISSPDELFLEKAISVVDQHISNPNFNVSAFIDQMNMSRTVIYTKLKALTGQNLSTFIRIVRLKKAGTLITQTQMNVSQVAYEVGFNDLKYFRESFKELYKVTPSEYKRQQQEKKNKRQ</sequence>
<dbReference type="InterPro" id="IPR013783">
    <property type="entry name" value="Ig-like_fold"/>
</dbReference>
<dbReference type="Pfam" id="PF02518">
    <property type="entry name" value="HATPase_c"/>
    <property type="match status" value="1"/>
</dbReference>
<comment type="caution">
    <text evidence="16">The sequence shown here is derived from an EMBL/GenBank/DDBJ whole genome shotgun (WGS) entry which is preliminary data.</text>
</comment>
<keyword evidence="17" id="KW-1185">Reference proteome</keyword>
<dbReference type="Gene3D" id="3.30.565.10">
    <property type="entry name" value="Histidine kinase-like ATPase, C-terminal domain"/>
    <property type="match status" value="1"/>
</dbReference>
<keyword evidence="4" id="KW-0808">Transferase</keyword>
<dbReference type="SUPFAM" id="SSF50998">
    <property type="entry name" value="Quinoprotein alcohol dehydrogenase-like"/>
    <property type="match status" value="1"/>
</dbReference>
<protein>
    <recommendedName>
        <fullName evidence="2">histidine kinase</fullName>
        <ecNumber evidence="2">2.7.13.3</ecNumber>
    </recommendedName>
</protein>
<organism evidence="16 17">
    <name type="scientific">Sphingobacterium phlebotomi</name>
    <dbReference type="NCBI Taxonomy" id="2605433"/>
    <lineage>
        <taxon>Bacteria</taxon>
        <taxon>Pseudomonadati</taxon>
        <taxon>Bacteroidota</taxon>
        <taxon>Sphingobacteriia</taxon>
        <taxon>Sphingobacteriales</taxon>
        <taxon>Sphingobacteriaceae</taxon>
        <taxon>Sphingobacterium</taxon>
    </lineage>
</organism>
<dbReference type="InterPro" id="IPR018060">
    <property type="entry name" value="HTH_AraC"/>
</dbReference>
<dbReference type="InterPro" id="IPR004358">
    <property type="entry name" value="Sig_transdc_His_kin-like_C"/>
</dbReference>
<dbReference type="InterPro" id="IPR011110">
    <property type="entry name" value="Reg_prop"/>
</dbReference>
<dbReference type="SMART" id="SM00388">
    <property type="entry name" value="HisKA"/>
    <property type="match status" value="1"/>
</dbReference>
<keyword evidence="3 11" id="KW-0597">Phosphoprotein</keyword>
<dbReference type="Pfam" id="PF00072">
    <property type="entry name" value="Response_reg"/>
    <property type="match status" value="1"/>
</dbReference>
<accession>A0A5D4H9P1</accession>
<evidence type="ECO:0000259" key="15">
    <source>
        <dbReference type="PROSITE" id="PS50110"/>
    </source>
</evidence>
<dbReference type="Pfam" id="PF00512">
    <property type="entry name" value="HisKA"/>
    <property type="match status" value="1"/>
</dbReference>
<dbReference type="InterPro" id="IPR001789">
    <property type="entry name" value="Sig_transdc_resp-reg_receiver"/>
</dbReference>
<gene>
    <name evidence="16" type="ORF">FXV77_04895</name>
</gene>
<dbReference type="InterPro" id="IPR005467">
    <property type="entry name" value="His_kinase_dom"/>
</dbReference>
<dbReference type="InterPro" id="IPR003594">
    <property type="entry name" value="HATPase_dom"/>
</dbReference>
<dbReference type="GO" id="GO:0043565">
    <property type="term" value="F:sequence-specific DNA binding"/>
    <property type="evidence" value="ECO:0007669"/>
    <property type="project" value="InterPro"/>
</dbReference>
<evidence type="ECO:0000256" key="11">
    <source>
        <dbReference type="PROSITE-ProRule" id="PRU00169"/>
    </source>
</evidence>
<dbReference type="InterPro" id="IPR036097">
    <property type="entry name" value="HisK_dim/P_sf"/>
</dbReference>
<dbReference type="PROSITE" id="PS50109">
    <property type="entry name" value="HIS_KIN"/>
    <property type="match status" value="1"/>
</dbReference>
<dbReference type="Gene3D" id="3.40.50.2300">
    <property type="match status" value="1"/>
</dbReference>
<dbReference type="Gene3D" id="1.10.287.130">
    <property type="match status" value="1"/>
</dbReference>
<feature type="domain" description="Response regulatory" evidence="15">
    <location>
        <begin position="1117"/>
        <end position="1232"/>
    </location>
</feature>
<evidence type="ECO:0000256" key="6">
    <source>
        <dbReference type="ARBA" id="ARBA00022777"/>
    </source>
</evidence>
<evidence type="ECO:0000256" key="8">
    <source>
        <dbReference type="ARBA" id="ARBA00023012"/>
    </source>
</evidence>
<dbReference type="FunFam" id="3.30.565.10:FF:000037">
    <property type="entry name" value="Hybrid sensor histidine kinase/response regulator"/>
    <property type="match status" value="1"/>
</dbReference>
<keyword evidence="12" id="KW-0732">Signal</keyword>
<keyword evidence="8" id="KW-0902">Two-component regulatory system</keyword>
<keyword evidence="9" id="KW-0805">Transcription regulation</keyword>
<evidence type="ECO:0000256" key="4">
    <source>
        <dbReference type="ARBA" id="ARBA00022679"/>
    </source>
</evidence>
<proteinExistence type="predicted"/>
<evidence type="ECO:0000256" key="9">
    <source>
        <dbReference type="ARBA" id="ARBA00023015"/>
    </source>
</evidence>
<dbReference type="SUPFAM" id="SSF46689">
    <property type="entry name" value="Homeodomain-like"/>
    <property type="match status" value="1"/>
</dbReference>
<dbReference type="GO" id="GO:0003700">
    <property type="term" value="F:DNA-binding transcription factor activity"/>
    <property type="evidence" value="ECO:0007669"/>
    <property type="project" value="InterPro"/>
</dbReference>
<evidence type="ECO:0000256" key="7">
    <source>
        <dbReference type="ARBA" id="ARBA00022840"/>
    </source>
</evidence>
<dbReference type="InterPro" id="IPR011047">
    <property type="entry name" value="Quinoprotein_ADH-like_sf"/>
</dbReference>
<dbReference type="SUPFAM" id="SSF63829">
    <property type="entry name" value="Calcium-dependent phosphotriesterase"/>
    <property type="match status" value="1"/>
</dbReference>
<dbReference type="CDD" id="cd17574">
    <property type="entry name" value="REC_OmpR"/>
    <property type="match status" value="1"/>
</dbReference>
<dbReference type="PRINTS" id="PR00344">
    <property type="entry name" value="BCTRLSENSOR"/>
</dbReference>
<feature type="domain" description="HTH araC/xylS-type" evidence="13">
    <location>
        <begin position="1264"/>
        <end position="1363"/>
    </location>
</feature>
<dbReference type="PROSITE" id="PS50110">
    <property type="entry name" value="RESPONSE_REGULATORY"/>
    <property type="match status" value="1"/>
</dbReference>
<dbReference type="Pfam" id="PF07495">
    <property type="entry name" value="Y_Y_Y"/>
    <property type="match status" value="1"/>
</dbReference>
<evidence type="ECO:0000256" key="2">
    <source>
        <dbReference type="ARBA" id="ARBA00012438"/>
    </source>
</evidence>
<evidence type="ECO:0000256" key="1">
    <source>
        <dbReference type="ARBA" id="ARBA00000085"/>
    </source>
</evidence>
<feature type="modified residue" description="4-aspartylphosphate" evidence="11">
    <location>
        <position position="1165"/>
    </location>
</feature>
<dbReference type="InterPro" id="IPR036890">
    <property type="entry name" value="HATPase_C_sf"/>
</dbReference>
<dbReference type="GO" id="GO:0000155">
    <property type="term" value="F:phosphorelay sensor kinase activity"/>
    <property type="evidence" value="ECO:0007669"/>
    <property type="project" value="InterPro"/>
</dbReference>
<dbReference type="InterPro" id="IPR011123">
    <property type="entry name" value="Y_Y_Y"/>
</dbReference>
<comment type="catalytic activity">
    <reaction evidence="1">
        <text>ATP + protein L-histidine = ADP + protein N-phospho-L-histidine.</text>
        <dbReference type="EC" id="2.7.13.3"/>
    </reaction>
</comment>
<evidence type="ECO:0000256" key="12">
    <source>
        <dbReference type="SAM" id="SignalP"/>
    </source>
</evidence>
<dbReference type="EMBL" id="VTAV01000002">
    <property type="protein sequence ID" value="TYR37348.1"/>
    <property type="molecule type" value="Genomic_DNA"/>
</dbReference>
<dbReference type="CDD" id="cd00082">
    <property type="entry name" value="HisKA"/>
    <property type="match status" value="1"/>
</dbReference>
<evidence type="ECO:0000256" key="5">
    <source>
        <dbReference type="ARBA" id="ARBA00022741"/>
    </source>
</evidence>
<dbReference type="PANTHER" id="PTHR43547">
    <property type="entry name" value="TWO-COMPONENT HISTIDINE KINASE"/>
    <property type="match status" value="1"/>
</dbReference>
<evidence type="ECO:0000313" key="16">
    <source>
        <dbReference type="EMBL" id="TYR37348.1"/>
    </source>
</evidence>